<evidence type="ECO:0000313" key="4">
    <source>
        <dbReference type="Proteomes" id="UP000015105"/>
    </source>
</evidence>
<keyword evidence="4" id="KW-1185">Reference proteome</keyword>
<dbReference type="PROSITE" id="PS51752">
    <property type="entry name" value="JACALIN_LECTIN"/>
    <property type="match status" value="1"/>
</dbReference>
<feature type="domain" description="Jacalin-type lectin" evidence="2">
    <location>
        <begin position="44"/>
        <end position="184"/>
    </location>
</feature>
<reference evidence="4" key="1">
    <citation type="journal article" date="2014" name="Science">
        <title>Ancient hybridizations among the ancestral genomes of bread wheat.</title>
        <authorList>
            <consortium name="International Wheat Genome Sequencing Consortium,"/>
            <person name="Marcussen T."/>
            <person name="Sandve S.R."/>
            <person name="Heier L."/>
            <person name="Spannagl M."/>
            <person name="Pfeifer M."/>
            <person name="Jakobsen K.S."/>
            <person name="Wulff B.B."/>
            <person name="Steuernagel B."/>
            <person name="Mayer K.F."/>
            <person name="Olsen O.A."/>
        </authorList>
    </citation>
    <scope>NUCLEOTIDE SEQUENCE [LARGE SCALE GENOMIC DNA]</scope>
    <source>
        <strain evidence="4">cv. AL8/78</strain>
    </source>
</reference>
<dbReference type="PANTHER" id="PTHR46506">
    <property type="entry name" value="OS05G0143600 PROTEIN"/>
    <property type="match status" value="1"/>
</dbReference>
<dbReference type="SMART" id="SM00915">
    <property type="entry name" value="Jacalin"/>
    <property type="match status" value="1"/>
</dbReference>
<dbReference type="STRING" id="200361.A0A453RM52"/>
<dbReference type="InterPro" id="IPR036404">
    <property type="entry name" value="Jacalin-like_lectin_dom_sf"/>
</dbReference>
<dbReference type="Gene3D" id="2.100.10.30">
    <property type="entry name" value="Jacalin-like lectin domain"/>
    <property type="match status" value="1"/>
</dbReference>
<sequence>FVLCHRPIVARPHSHTCQSQTIPSSGKTLPVLFPGTKNKMQGSVSRMGPCGGGGGHDRDMDMRGVNRVVKLVVRHGDTVDAISVLYERNGREEWTDLWGGQGGTLSEICLRPDEHFTGVVGHYGEFDGSFAVRSLTFVSNARSFGPYGQEDGVPFALPAAGGKILGFHARSGRRLDALGTYVKMADLSTQAPRN</sequence>
<dbReference type="Gramene" id="AET7Gv20628500.1">
    <property type="protein sequence ID" value="AET7Gv20628500.1"/>
    <property type="gene ID" value="AET7Gv20628500"/>
</dbReference>
<protein>
    <recommendedName>
        <fullName evidence="2">Jacalin-type lectin domain-containing protein</fullName>
    </recommendedName>
</protein>
<accession>A0A453RM52</accession>
<dbReference type="SUPFAM" id="SSF51101">
    <property type="entry name" value="Mannose-binding lectins"/>
    <property type="match status" value="1"/>
</dbReference>
<dbReference type="Proteomes" id="UP000015105">
    <property type="component" value="Chromosome 7D"/>
</dbReference>
<evidence type="ECO:0000259" key="2">
    <source>
        <dbReference type="PROSITE" id="PS51752"/>
    </source>
</evidence>
<evidence type="ECO:0000313" key="3">
    <source>
        <dbReference type="EnsemblPlants" id="AET7Gv20628500.1"/>
    </source>
</evidence>
<evidence type="ECO:0000256" key="1">
    <source>
        <dbReference type="ARBA" id="ARBA00022734"/>
    </source>
</evidence>
<reference evidence="4" key="2">
    <citation type="journal article" date="2017" name="Nat. Plants">
        <title>The Aegilops tauschii genome reveals multiple impacts of transposons.</title>
        <authorList>
            <person name="Zhao G."/>
            <person name="Zou C."/>
            <person name="Li K."/>
            <person name="Wang K."/>
            <person name="Li T."/>
            <person name="Gao L."/>
            <person name="Zhang X."/>
            <person name="Wang H."/>
            <person name="Yang Z."/>
            <person name="Liu X."/>
            <person name="Jiang W."/>
            <person name="Mao L."/>
            <person name="Kong X."/>
            <person name="Jiao Y."/>
            <person name="Jia J."/>
        </authorList>
    </citation>
    <scope>NUCLEOTIDE SEQUENCE [LARGE SCALE GENOMIC DNA]</scope>
    <source>
        <strain evidence="4">cv. AL8/78</strain>
    </source>
</reference>
<name>A0A453RM52_AEGTS</name>
<dbReference type="AlphaFoldDB" id="A0A453RM52"/>
<organism evidence="3 4">
    <name type="scientific">Aegilops tauschii subsp. strangulata</name>
    <name type="common">Goatgrass</name>
    <dbReference type="NCBI Taxonomy" id="200361"/>
    <lineage>
        <taxon>Eukaryota</taxon>
        <taxon>Viridiplantae</taxon>
        <taxon>Streptophyta</taxon>
        <taxon>Embryophyta</taxon>
        <taxon>Tracheophyta</taxon>
        <taxon>Spermatophyta</taxon>
        <taxon>Magnoliopsida</taxon>
        <taxon>Liliopsida</taxon>
        <taxon>Poales</taxon>
        <taxon>Poaceae</taxon>
        <taxon>BOP clade</taxon>
        <taxon>Pooideae</taxon>
        <taxon>Triticodae</taxon>
        <taxon>Triticeae</taxon>
        <taxon>Triticinae</taxon>
        <taxon>Aegilops</taxon>
    </lineage>
</organism>
<reference evidence="3" key="5">
    <citation type="journal article" date="2021" name="G3 (Bethesda)">
        <title>Aegilops tauschii genome assembly Aet v5.0 features greater sequence contiguity and improved annotation.</title>
        <authorList>
            <person name="Wang L."/>
            <person name="Zhu T."/>
            <person name="Rodriguez J.C."/>
            <person name="Deal K.R."/>
            <person name="Dubcovsky J."/>
            <person name="McGuire P.E."/>
            <person name="Lux T."/>
            <person name="Spannagl M."/>
            <person name="Mayer K.F.X."/>
            <person name="Baldrich P."/>
            <person name="Meyers B.C."/>
            <person name="Huo N."/>
            <person name="Gu Y.Q."/>
            <person name="Zhou H."/>
            <person name="Devos K.M."/>
            <person name="Bennetzen J.L."/>
            <person name="Unver T."/>
            <person name="Budak H."/>
            <person name="Gulick P.J."/>
            <person name="Galiba G."/>
            <person name="Kalapos B."/>
            <person name="Nelson D.R."/>
            <person name="Li P."/>
            <person name="You F.M."/>
            <person name="Luo M.C."/>
            <person name="Dvorak J."/>
        </authorList>
    </citation>
    <scope>NUCLEOTIDE SEQUENCE [LARGE SCALE GENOMIC DNA]</scope>
    <source>
        <strain evidence="3">cv. AL8/78</strain>
    </source>
</reference>
<reference evidence="3" key="3">
    <citation type="journal article" date="2017" name="Nature">
        <title>Genome sequence of the progenitor of the wheat D genome Aegilops tauschii.</title>
        <authorList>
            <person name="Luo M.C."/>
            <person name="Gu Y.Q."/>
            <person name="Puiu D."/>
            <person name="Wang H."/>
            <person name="Twardziok S.O."/>
            <person name="Deal K.R."/>
            <person name="Huo N."/>
            <person name="Zhu T."/>
            <person name="Wang L."/>
            <person name="Wang Y."/>
            <person name="McGuire P.E."/>
            <person name="Liu S."/>
            <person name="Long H."/>
            <person name="Ramasamy R.K."/>
            <person name="Rodriguez J.C."/>
            <person name="Van S.L."/>
            <person name="Yuan L."/>
            <person name="Wang Z."/>
            <person name="Xia Z."/>
            <person name="Xiao L."/>
            <person name="Anderson O.D."/>
            <person name="Ouyang S."/>
            <person name="Liang Y."/>
            <person name="Zimin A.V."/>
            <person name="Pertea G."/>
            <person name="Qi P."/>
            <person name="Bennetzen J.L."/>
            <person name="Dai X."/>
            <person name="Dawson M.W."/>
            <person name="Muller H.G."/>
            <person name="Kugler K."/>
            <person name="Rivarola-Duarte L."/>
            <person name="Spannagl M."/>
            <person name="Mayer K.F.X."/>
            <person name="Lu F.H."/>
            <person name="Bevan M.W."/>
            <person name="Leroy P."/>
            <person name="Li P."/>
            <person name="You F.M."/>
            <person name="Sun Q."/>
            <person name="Liu Z."/>
            <person name="Lyons E."/>
            <person name="Wicker T."/>
            <person name="Salzberg S.L."/>
            <person name="Devos K.M."/>
            <person name="Dvorak J."/>
        </authorList>
    </citation>
    <scope>NUCLEOTIDE SEQUENCE [LARGE SCALE GENOMIC DNA]</scope>
    <source>
        <strain evidence="3">cv. AL8/78</strain>
    </source>
</reference>
<reference evidence="3" key="4">
    <citation type="submission" date="2019-03" db="UniProtKB">
        <authorList>
            <consortium name="EnsemblPlants"/>
        </authorList>
    </citation>
    <scope>IDENTIFICATION</scope>
</reference>
<keyword evidence="1" id="KW-0430">Lectin</keyword>
<dbReference type="EnsemblPlants" id="AET7Gv20628500.1">
    <property type="protein sequence ID" value="AET7Gv20628500.1"/>
    <property type="gene ID" value="AET7Gv20628500"/>
</dbReference>
<proteinExistence type="predicted"/>
<dbReference type="InterPro" id="IPR033734">
    <property type="entry name" value="Jacalin-like_lectin_dom_plant"/>
</dbReference>
<dbReference type="InterPro" id="IPR001229">
    <property type="entry name" value="Jacalin-like_lectin_dom"/>
</dbReference>
<dbReference type="CDD" id="cd09612">
    <property type="entry name" value="Jacalin"/>
    <property type="match status" value="1"/>
</dbReference>
<dbReference type="GO" id="GO:0030246">
    <property type="term" value="F:carbohydrate binding"/>
    <property type="evidence" value="ECO:0007669"/>
    <property type="project" value="UniProtKB-KW"/>
</dbReference>
<dbReference type="Pfam" id="PF01419">
    <property type="entry name" value="Jacalin"/>
    <property type="match status" value="1"/>
</dbReference>